<dbReference type="InterPro" id="IPR036915">
    <property type="entry name" value="Cyclin-like_sf"/>
</dbReference>
<name>A0A8S2RWL7_9BILA</name>
<accession>A0A8S2RWL7</accession>
<evidence type="ECO:0000313" key="2">
    <source>
        <dbReference type="EMBL" id="CAF4187837.1"/>
    </source>
</evidence>
<dbReference type="SUPFAM" id="SSF47954">
    <property type="entry name" value="Cyclin-like"/>
    <property type="match status" value="1"/>
</dbReference>
<dbReference type="Pfam" id="PF00134">
    <property type="entry name" value="Cyclin_N"/>
    <property type="match status" value="1"/>
</dbReference>
<dbReference type="Gene3D" id="1.10.472.10">
    <property type="entry name" value="Cyclin-like"/>
    <property type="match status" value="1"/>
</dbReference>
<gene>
    <name evidence="2" type="ORF">SMN809_LOCUS21320</name>
</gene>
<comment type="caution">
    <text evidence="2">The sequence shown here is derived from an EMBL/GenBank/DDBJ whole genome shotgun (WGS) entry which is preliminary data.</text>
</comment>
<reference evidence="2" key="1">
    <citation type="submission" date="2021-02" db="EMBL/GenBank/DDBJ databases">
        <authorList>
            <person name="Nowell W R."/>
        </authorList>
    </citation>
    <scope>NUCLEOTIDE SEQUENCE</scope>
</reference>
<feature type="domain" description="Cyclin N-terminal" evidence="1">
    <location>
        <begin position="2"/>
        <end position="46"/>
    </location>
</feature>
<sequence length="61" mass="6698">CIGLLDRFLQQCINSTTAGAGFVTQKNLQLIAVASFLIAAKVEVSKIIIARVFLRKQSYNI</sequence>
<evidence type="ECO:0000259" key="1">
    <source>
        <dbReference type="Pfam" id="PF00134"/>
    </source>
</evidence>
<dbReference type="InterPro" id="IPR006671">
    <property type="entry name" value="Cyclin_N"/>
</dbReference>
<dbReference type="Proteomes" id="UP000676336">
    <property type="component" value="Unassembled WGS sequence"/>
</dbReference>
<dbReference type="AlphaFoldDB" id="A0A8S2RWL7"/>
<organism evidence="2 3">
    <name type="scientific">Rotaria magnacalcarata</name>
    <dbReference type="NCBI Taxonomy" id="392030"/>
    <lineage>
        <taxon>Eukaryota</taxon>
        <taxon>Metazoa</taxon>
        <taxon>Spiralia</taxon>
        <taxon>Gnathifera</taxon>
        <taxon>Rotifera</taxon>
        <taxon>Eurotatoria</taxon>
        <taxon>Bdelloidea</taxon>
        <taxon>Philodinida</taxon>
        <taxon>Philodinidae</taxon>
        <taxon>Rotaria</taxon>
    </lineage>
</organism>
<protein>
    <recommendedName>
        <fullName evidence="1">Cyclin N-terminal domain-containing protein</fullName>
    </recommendedName>
</protein>
<evidence type="ECO:0000313" key="3">
    <source>
        <dbReference type="Proteomes" id="UP000676336"/>
    </source>
</evidence>
<dbReference type="EMBL" id="CAJOBI010016269">
    <property type="protein sequence ID" value="CAF4187837.1"/>
    <property type="molecule type" value="Genomic_DNA"/>
</dbReference>
<feature type="non-terminal residue" evidence="2">
    <location>
        <position position="1"/>
    </location>
</feature>
<proteinExistence type="predicted"/>